<dbReference type="Pfam" id="PF13604">
    <property type="entry name" value="AAA_30"/>
    <property type="match status" value="1"/>
</dbReference>
<dbReference type="InterPro" id="IPR027417">
    <property type="entry name" value="P-loop_NTPase"/>
</dbReference>
<dbReference type="RefSeq" id="WP_187780166.1">
    <property type="nucleotide sequence ID" value="NZ_JACTUZ010000120.1"/>
</dbReference>
<dbReference type="Pfam" id="PF03389">
    <property type="entry name" value="MobA_MobL"/>
    <property type="match status" value="1"/>
</dbReference>
<reference evidence="6 7" key="1">
    <citation type="journal article" date="2009" name="Int. J. Syst. Evol. Microbiol.">
        <title>Transfer of Teichococcus ludipueritiae and Muricoccus roseus to the genus Roseomonas, as Roseomonas ludipueritiae comb. nov. and Roseomonas rosea comb. nov., respectively, and emended description of the genus Roseomonas.</title>
        <authorList>
            <person name="Sanchez-Porro C."/>
            <person name="Gallego V."/>
            <person name="Busse H.J."/>
            <person name="Kampfer P."/>
            <person name="Ventosa A."/>
        </authorList>
    </citation>
    <scope>NUCLEOTIDE SEQUENCE [LARGE SCALE GENOMIC DNA]</scope>
    <source>
        <strain evidence="6 7">DSM 14915</strain>
    </source>
</reference>
<dbReference type="Proteomes" id="UP000603940">
    <property type="component" value="Unassembled WGS sequence"/>
</dbReference>
<keyword evidence="7" id="KW-1185">Reference proteome</keyword>
<gene>
    <name evidence="6" type="primary">traA</name>
    <name evidence="6" type="ORF">IBL25_19415</name>
</gene>
<feature type="domain" description="Bartonella effector protein BID" evidence="5">
    <location>
        <begin position="846"/>
        <end position="935"/>
    </location>
</feature>
<comment type="similarity">
    <text evidence="1">Belongs to the MobA/MobL family.</text>
</comment>
<dbReference type="Gene3D" id="2.30.30.940">
    <property type="match status" value="1"/>
</dbReference>
<evidence type="ECO:0000259" key="5">
    <source>
        <dbReference type="Pfam" id="PF17841"/>
    </source>
</evidence>
<organism evidence="6 7">
    <name type="scientific">Pseudoroseomonas ludipueritiae</name>
    <dbReference type="NCBI Taxonomy" id="198093"/>
    <lineage>
        <taxon>Bacteria</taxon>
        <taxon>Pseudomonadati</taxon>
        <taxon>Pseudomonadota</taxon>
        <taxon>Alphaproteobacteria</taxon>
        <taxon>Acetobacterales</taxon>
        <taxon>Acetobacteraceae</taxon>
        <taxon>Pseudoroseomonas</taxon>
    </lineage>
</organism>
<dbReference type="NCBIfam" id="NF041496">
    <property type="entry name" value="MobQ"/>
    <property type="match status" value="1"/>
</dbReference>
<dbReference type="SUPFAM" id="SSF52540">
    <property type="entry name" value="P-loop containing nucleoside triphosphate hydrolases"/>
    <property type="match status" value="2"/>
</dbReference>
<dbReference type="Gene3D" id="3.40.50.300">
    <property type="entry name" value="P-loop containing nucleotide triphosphate hydrolases"/>
    <property type="match status" value="2"/>
</dbReference>
<feature type="domain" description="MobA/MobL protein" evidence="4">
    <location>
        <begin position="17"/>
        <end position="219"/>
    </location>
</feature>
<dbReference type="EMBL" id="JACTUZ010000120">
    <property type="protein sequence ID" value="MBC9179114.1"/>
    <property type="molecule type" value="Genomic_DNA"/>
</dbReference>
<sequence>MAIYHLSAQVISRGAGRSVVAAAAYRAATRLEDARTGVAHDFTAKDHLVHAEVLLPDGAPTAWTDRGTLWNVVEASEKRKDAQLAREVEFALPRELSQAEGTALARDFVREQFVARGMVADLCVHRPVGEDGEAKPHAHVLLTLRGVAPGQQADGSNAAFGAKQREWNSTALLQTWRTRWAELANERLASLGHDARIDHRSLAAQGIPLEPQHKVGPAGMRRAARGEAAERRAEHDAIARRNGARIAADPDLALDALTRQQSTFTRQDLARFIARHSDGAAQFAQVLAKVEAAPALVRLGEDAAGRTRWTTREMLAAERRMEGQAAALVEGQVHGVTARRRDHALRQAESGGLTLSVEQRDAVRHLTDAEGLALVVGYAGTGKSALLGVARDAWEAQGLRVRGATLSGIAAEGLQAGSGISSKTLASLEWHWARGRDVLGPRDVLVVDEAGMVGSRQMQRVLEQAQQAGAKVVLVGDPEQLQAIEAGAAFRALAERHGAAEISEVRRQRQDWQREATRELATSRTAEALARYEQAGMVLGHATQEEARAALVEGWLEGRQQDPARSQLMLASTRADAAALNRLAREQLGGAGALGPDHRIATEQGERSFAAGDRLMFLRNERALGASAEGQGGAAVKNGTLGTVTSIQGQGEAAQLTVRLDTKDATTPAAEVTFAVRDYGALTHGYAATIHKAQGVTVERAHVLASRAMDRHAAYVALTRHRDGVRLHWARDELGSREGLTRRLSRQRAKDVTLDYAGPEGERRAREAFASRRGLHPLAPESEIIARSPVERARASGETAAAYLDRVAAQVEPPAPPLLPAQRDPTGRDSLGRGTTPQEIAAAEARDPAVRREAVDRTQWLRAAYRDPVQAEAQLDALLWKNRDDRNQVAHQLREQPELLGRLRGGDGLFSGRGAQLERASAVSAVRSVASGLEREAAARQRAGETYQTEVAAQRVRDAVEVPGLSQRAWRAVEALEQARAASRPPEANKAPQAYWQALAGRPDPALAEAWQRVVRRQPEVAAELRAVAAAAEQRLRPQGVEQSLTAKAAEAVAPSRKGLAGIGRAVAVLREGQRAVEAQERIQARTQEAEQQRLGIRRAPGLGR</sequence>
<feature type="region of interest" description="Disordered" evidence="3">
    <location>
        <begin position="813"/>
        <end position="848"/>
    </location>
</feature>
<evidence type="ECO:0000259" key="4">
    <source>
        <dbReference type="Pfam" id="PF03389"/>
    </source>
</evidence>
<proteinExistence type="inferred from homology"/>
<dbReference type="NCBIfam" id="TIGR02768">
    <property type="entry name" value="TraA_Ti"/>
    <property type="match status" value="1"/>
</dbReference>
<dbReference type="CDD" id="cd18809">
    <property type="entry name" value="SF1_C_RecD"/>
    <property type="match status" value="1"/>
</dbReference>
<evidence type="ECO:0000313" key="7">
    <source>
        <dbReference type="Proteomes" id="UP000603940"/>
    </source>
</evidence>
<comment type="caution">
    <text evidence="6">The sequence shown here is derived from an EMBL/GenBank/DDBJ whole genome shotgun (WGS) entry which is preliminary data.</text>
</comment>
<evidence type="ECO:0000256" key="2">
    <source>
        <dbReference type="ARBA" id="ARBA00022971"/>
    </source>
</evidence>
<dbReference type="InterPro" id="IPR014136">
    <property type="entry name" value="TraA_Ti"/>
</dbReference>
<name>A0ABR7RBQ0_9PROT</name>
<dbReference type="InterPro" id="IPR041533">
    <property type="entry name" value="Bep_BID"/>
</dbReference>
<dbReference type="CDD" id="cd17933">
    <property type="entry name" value="DEXSc_RecD-like"/>
    <property type="match status" value="1"/>
</dbReference>
<protein>
    <submittedName>
        <fullName evidence="6">Ti-type conjugative transfer relaxase TraA</fullName>
    </submittedName>
</protein>
<dbReference type="NCBIfam" id="NF010464">
    <property type="entry name" value="PRK13889.1"/>
    <property type="match status" value="1"/>
</dbReference>
<dbReference type="Pfam" id="PF17841">
    <property type="entry name" value="Bep_C_terminal"/>
    <property type="match status" value="1"/>
</dbReference>
<evidence type="ECO:0000256" key="1">
    <source>
        <dbReference type="ARBA" id="ARBA00010873"/>
    </source>
</evidence>
<keyword evidence="2" id="KW-0184">Conjugation</keyword>
<evidence type="ECO:0000313" key="6">
    <source>
        <dbReference type="EMBL" id="MBC9179114.1"/>
    </source>
</evidence>
<accession>A0ABR7RBQ0</accession>
<dbReference type="Gene3D" id="3.30.930.30">
    <property type="match status" value="1"/>
</dbReference>
<dbReference type="InterPro" id="IPR005053">
    <property type="entry name" value="MobA_MobL"/>
</dbReference>
<evidence type="ECO:0000256" key="3">
    <source>
        <dbReference type="SAM" id="MobiDB-lite"/>
    </source>
</evidence>